<feature type="transmembrane region" description="Helical" evidence="1">
    <location>
        <begin position="32"/>
        <end position="52"/>
    </location>
</feature>
<keyword evidence="3" id="KW-1185">Reference proteome</keyword>
<accession>A0A0E0ANG0</accession>
<dbReference type="HOGENOM" id="CLU_2871322_0_0_1"/>
<proteinExistence type="predicted"/>
<evidence type="ECO:0000313" key="3">
    <source>
        <dbReference type="Proteomes" id="UP000026961"/>
    </source>
</evidence>
<keyword evidence="1" id="KW-0472">Membrane</keyword>
<dbReference type="Gramene" id="OGLUM07G24190.1">
    <property type="protein sequence ID" value="OGLUM07G24190.1"/>
    <property type="gene ID" value="OGLUM07G24190"/>
</dbReference>
<protein>
    <submittedName>
        <fullName evidence="2">Uncharacterized protein</fullName>
    </submittedName>
</protein>
<organism evidence="2">
    <name type="scientific">Oryza glumipatula</name>
    <dbReference type="NCBI Taxonomy" id="40148"/>
    <lineage>
        <taxon>Eukaryota</taxon>
        <taxon>Viridiplantae</taxon>
        <taxon>Streptophyta</taxon>
        <taxon>Embryophyta</taxon>
        <taxon>Tracheophyta</taxon>
        <taxon>Spermatophyta</taxon>
        <taxon>Magnoliopsida</taxon>
        <taxon>Liliopsida</taxon>
        <taxon>Poales</taxon>
        <taxon>Poaceae</taxon>
        <taxon>BOP clade</taxon>
        <taxon>Oryzoideae</taxon>
        <taxon>Oryzeae</taxon>
        <taxon>Oryzinae</taxon>
        <taxon>Oryza</taxon>
    </lineage>
</organism>
<dbReference type="AlphaFoldDB" id="A0A0E0ANG0"/>
<reference evidence="2" key="1">
    <citation type="submission" date="2015-04" db="UniProtKB">
        <authorList>
            <consortium name="EnsemblPlants"/>
        </authorList>
    </citation>
    <scope>IDENTIFICATION</scope>
</reference>
<sequence>MQQKEEGGERAAPTVSASGVTPMATWYSKASLIAAAIFLVISLLSSATFANGGRSGRRLVRSYD</sequence>
<name>A0A0E0ANG0_9ORYZ</name>
<keyword evidence="1" id="KW-0812">Transmembrane</keyword>
<keyword evidence="1" id="KW-1133">Transmembrane helix</keyword>
<evidence type="ECO:0000256" key="1">
    <source>
        <dbReference type="SAM" id="Phobius"/>
    </source>
</evidence>
<evidence type="ECO:0000313" key="2">
    <source>
        <dbReference type="EnsemblPlants" id="OGLUM07G24190.1"/>
    </source>
</evidence>
<reference evidence="2" key="2">
    <citation type="submission" date="2018-05" db="EMBL/GenBank/DDBJ databases">
        <title>OgluRS3 (Oryza glumaepatula Reference Sequence Version 3).</title>
        <authorList>
            <person name="Zhang J."/>
            <person name="Kudrna D."/>
            <person name="Lee S."/>
            <person name="Talag J."/>
            <person name="Welchert J."/>
            <person name="Wing R.A."/>
        </authorList>
    </citation>
    <scope>NUCLEOTIDE SEQUENCE [LARGE SCALE GENOMIC DNA]</scope>
</reference>
<dbReference type="Proteomes" id="UP000026961">
    <property type="component" value="Chromosome 7"/>
</dbReference>
<dbReference type="EnsemblPlants" id="OGLUM07G24190.1">
    <property type="protein sequence ID" value="OGLUM07G24190.1"/>
    <property type="gene ID" value="OGLUM07G24190"/>
</dbReference>